<dbReference type="GeneID" id="30987005"/>
<reference evidence="2 3" key="1">
    <citation type="journal article" date="2016" name="Proc. Natl. Acad. Sci. U.S.A.">
        <title>Comparative genomics of biotechnologically important yeasts.</title>
        <authorList>
            <person name="Riley R."/>
            <person name="Haridas S."/>
            <person name="Wolfe K.H."/>
            <person name="Lopes M.R."/>
            <person name="Hittinger C.T."/>
            <person name="Goeker M."/>
            <person name="Salamov A.A."/>
            <person name="Wisecaver J.H."/>
            <person name="Long T.M."/>
            <person name="Calvey C.H."/>
            <person name="Aerts A.L."/>
            <person name="Barry K.W."/>
            <person name="Choi C."/>
            <person name="Clum A."/>
            <person name="Coughlan A.Y."/>
            <person name="Deshpande S."/>
            <person name="Douglass A.P."/>
            <person name="Hanson S.J."/>
            <person name="Klenk H.-P."/>
            <person name="LaButti K.M."/>
            <person name="Lapidus A."/>
            <person name="Lindquist E.A."/>
            <person name="Lipzen A.M."/>
            <person name="Meier-Kolthoff J.P."/>
            <person name="Ohm R.A."/>
            <person name="Otillar R.P."/>
            <person name="Pangilinan J.L."/>
            <person name="Peng Y."/>
            <person name="Rokas A."/>
            <person name="Rosa C.A."/>
            <person name="Scheuner C."/>
            <person name="Sibirny A.A."/>
            <person name="Slot J.C."/>
            <person name="Stielow J.B."/>
            <person name="Sun H."/>
            <person name="Kurtzman C.P."/>
            <person name="Blackwell M."/>
            <person name="Grigoriev I.V."/>
            <person name="Jeffries T.W."/>
        </authorList>
    </citation>
    <scope>NUCLEOTIDE SEQUENCE [LARGE SCALE GENOMIC DNA]</scope>
    <source>
        <strain evidence="3">ATCC 18201 / CBS 1600 / BCRC 20928 / JCM 3617 / NBRC 0987 / NRRL Y-1542</strain>
    </source>
</reference>
<dbReference type="InterPro" id="IPR033789">
    <property type="entry name" value="Gal11_coact"/>
</dbReference>
<dbReference type="RefSeq" id="XP_020071208.1">
    <property type="nucleotide sequence ID" value="XM_020212609.1"/>
</dbReference>
<sequence>MTQQTQQSTTMDTQMLSQLMKTTPIPSVLLQRIPNLPPNVNTWTQIFGLMTSGQLNQSYAPIIRQAYSVHLQMLQKQHAQKIQ</sequence>
<keyword evidence="3" id="KW-1185">Reference proteome</keyword>
<feature type="non-terminal residue" evidence="2">
    <location>
        <position position="83"/>
    </location>
</feature>
<protein>
    <recommendedName>
        <fullName evidence="1">Gal11 coactivator domain-containing protein</fullName>
    </recommendedName>
</protein>
<dbReference type="AlphaFoldDB" id="A0A1E4S3S2"/>
<proteinExistence type="predicted"/>
<gene>
    <name evidence="2" type="ORF">CYBJADRAFT_125699</name>
</gene>
<dbReference type="OrthoDB" id="3981174at2759"/>
<organism evidence="2 3">
    <name type="scientific">Cyberlindnera jadinii (strain ATCC 18201 / CBS 1600 / BCRC 20928 / JCM 3617 / NBRC 0987 / NRRL Y-1542)</name>
    <name type="common">Torula yeast</name>
    <name type="synonym">Candida utilis</name>
    <dbReference type="NCBI Taxonomy" id="983966"/>
    <lineage>
        <taxon>Eukaryota</taxon>
        <taxon>Fungi</taxon>
        <taxon>Dikarya</taxon>
        <taxon>Ascomycota</taxon>
        <taxon>Saccharomycotina</taxon>
        <taxon>Saccharomycetes</taxon>
        <taxon>Phaffomycetales</taxon>
        <taxon>Phaffomycetaceae</taxon>
        <taxon>Cyberlindnera</taxon>
    </lineage>
</organism>
<dbReference type="EMBL" id="KV453928">
    <property type="protein sequence ID" value="ODV74169.1"/>
    <property type="molecule type" value="Genomic_DNA"/>
</dbReference>
<evidence type="ECO:0000313" key="3">
    <source>
        <dbReference type="Proteomes" id="UP000094389"/>
    </source>
</evidence>
<feature type="domain" description="Gal11 coactivator" evidence="1">
    <location>
        <begin position="6"/>
        <end position="81"/>
    </location>
</feature>
<evidence type="ECO:0000259" key="1">
    <source>
        <dbReference type="Pfam" id="PF18535"/>
    </source>
</evidence>
<dbReference type="Gene3D" id="1.10.287.2920">
    <property type="match status" value="1"/>
</dbReference>
<evidence type="ECO:0000313" key="2">
    <source>
        <dbReference type="EMBL" id="ODV74169.1"/>
    </source>
</evidence>
<accession>A0A1E4S3S2</accession>
<dbReference type="Pfam" id="PF18535">
    <property type="entry name" value="Gal11_ABD1"/>
    <property type="match status" value="1"/>
</dbReference>
<name>A0A1E4S3S2_CYBJN</name>
<dbReference type="Proteomes" id="UP000094389">
    <property type="component" value="Unassembled WGS sequence"/>
</dbReference>